<dbReference type="SUPFAM" id="SSF52833">
    <property type="entry name" value="Thioredoxin-like"/>
    <property type="match status" value="1"/>
</dbReference>
<name>A0ABY6MGN9_9BACT</name>
<reference evidence="7" key="1">
    <citation type="submission" date="2022-10" db="EMBL/GenBank/DDBJ databases">
        <title>Algoriphagus sp. a novel bacteria isolate from halophytes salicornia europaea.</title>
        <authorList>
            <person name="Peng Y."/>
            <person name="Jiang L."/>
            <person name="Lee J."/>
        </authorList>
    </citation>
    <scope>NUCLEOTIDE SEQUENCE</scope>
    <source>
        <strain evidence="7">TR-M5</strain>
    </source>
</reference>
<sequence>MKKLILFCLLGYLYVPTSTSTAQVADPPGADFLHRSMPHVSSGVEEAHRGGDSRPDTLSIGDQIPSGIEFSEVLQYDSDKLRLDDYRGRYVILEFWAPTCTASIGSLPQMDKLAAKYGDRLQIIPITFFPKEKVMEVIEGYQNLQSLTIPLVLNSSRLLEYFPHITIPHMVILDPTGKVIAITGMEDLTETNLDQLLATGEAPFRRKSDKRIRIPSSAKLISETPQLPNKNIWFQSAFTGYIPDVGGSLVQRFDAMSEIRIMNMPLLYHYQLAYSGRDLVDYFGRNRIELEGFDPEELWTKKRGRDYIDWMKEGTHVFGYELIVPPSMDHYSLMREDLKRFLPHIQAVVEPRIKKVYALVQQEGRQFPKAASEKQAYKTLFNGVKMENYPLQGFVYHLNSLFMANSSMPVVNATGIDYPIDLELNAQLGSVESLRAALQQNGLDLIEREEEIPVLVLRKISQPKFLTP</sequence>
<evidence type="ECO:0000256" key="5">
    <source>
        <dbReference type="SAM" id="SignalP"/>
    </source>
</evidence>
<evidence type="ECO:0000259" key="6">
    <source>
        <dbReference type="PROSITE" id="PS51352"/>
    </source>
</evidence>
<accession>A0ABY6MGN9</accession>
<dbReference type="InterPro" id="IPR000866">
    <property type="entry name" value="AhpC/TSA"/>
</dbReference>
<dbReference type="PANTHER" id="PTHR42852:SF6">
    <property type="entry name" value="THIOL:DISULFIDE INTERCHANGE PROTEIN DSBE"/>
    <property type="match status" value="1"/>
</dbReference>
<evidence type="ECO:0000313" key="7">
    <source>
        <dbReference type="EMBL" id="UZD21811.1"/>
    </source>
</evidence>
<keyword evidence="5" id="KW-0732">Signal</keyword>
<dbReference type="RefSeq" id="WP_264808277.1">
    <property type="nucleotide sequence ID" value="NZ_CP110226.1"/>
</dbReference>
<dbReference type="InterPro" id="IPR036249">
    <property type="entry name" value="Thioredoxin-like_sf"/>
</dbReference>
<feature type="domain" description="Thioredoxin" evidence="6">
    <location>
        <begin position="58"/>
        <end position="205"/>
    </location>
</feature>
<evidence type="ECO:0000256" key="2">
    <source>
        <dbReference type="ARBA" id="ARBA00022748"/>
    </source>
</evidence>
<evidence type="ECO:0000256" key="3">
    <source>
        <dbReference type="ARBA" id="ARBA00023157"/>
    </source>
</evidence>
<dbReference type="InterPro" id="IPR050553">
    <property type="entry name" value="Thioredoxin_ResA/DsbE_sf"/>
</dbReference>
<comment type="subcellular location">
    <subcellularLocation>
        <location evidence="1">Cell envelope</location>
    </subcellularLocation>
</comment>
<dbReference type="EMBL" id="CP110226">
    <property type="protein sequence ID" value="UZD21811.1"/>
    <property type="molecule type" value="Genomic_DNA"/>
</dbReference>
<keyword evidence="2" id="KW-0201">Cytochrome c-type biogenesis</keyword>
<dbReference type="Proteomes" id="UP001163156">
    <property type="component" value="Chromosome"/>
</dbReference>
<keyword evidence="3" id="KW-1015">Disulfide bond</keyword>
<proteinExistence type="predicted"/>
<organism evidence="7 8">
    <name type="scientific">Algoriphagus halophytocola</name>
    <dbReference type="NCBI Taxonomy" id="2991499"/>
    <lineage>
        <taxon>Bacteria</taxon>
        <taxon>Pseudomonadati</taxon>
        <taxon>Bacteroidota</taxon>
        <taxon>Cytophagia</taxon>
        <taxon>Cytophagales</taxon>
        <taxon>Cyclobacteriaceae</taxon>
        <taxon>Algoriphagus</taxon>
    </lineage>
</organism>
<dbReference type="PANTHER" id="PTHR42852">
    <property type="entry name" value="THIOL:DISULFIDE INTERCHANGE PROTEIN DSBE"/>
    <property type="match status" value="1"/>
</dbReference>
<evidence type="ECO:0000256" key="4">
    <source>
        <dbReference type="ARBA" id="ARBA00023284"/>
    </source>
</evidence>
<evidence type="ECO:0000313" key="8">
    <source>
        <dbReference type="Proteomes" id="UP001163156"/>
    </source>
</evidence>
<dbReference type="Pfam" id="PF00578">
    <property type="entry name" value="AhpC-TSA"/>
    <property type="match status" value="1"/>
</dbReference>
<feature type="chain" id="PRO_5047076508" evidence="5">
    <location>
        <begin position="25"/>
        <end position="468"/>
    </location>
</feature>
<evidence type="ECO:0000256" key="1">
    <source>
        <dbReference type="ARBA" id="ARBA00004196"/>
    </source>
</evidence>
<dbReference type="Gene3D" id="3.40.30.10">
    <property type="entry name" value="Glutaredoxin"/>
    <property type="match status" value="1"/>
</dbReference>
<dbReference type="CDD" id="cd02966">
    <property type="entry name" value="TlpA_like_family"/>
    <property type="match status" value="1"/>
</dbReference>
<dbReference type="InterPro" id="IPR013766">
    <property type="entry name" value="Thioredoxin_domain"/>
</dbReference>
<keyword evidence="4" id="KW-0676">Redox-active center</keyword>
<gene>
    <name evidence="7" type="ORF">OM944_14180</name>
</gene>
<dbReference type="PROSITE" id="PS51352">
    <property type="entry name" value="THIOREDOXIN_2"/>
    <property type="match status" value="1"/>
</dbReference>
<feature type="signal peptide" evidence="5">
    <location>
        <begin position="1"/>
        <end position="24"/>
    </location>
</feature>
<keyword evidence="8" id="KW-1185">Reference proteome</keyword>
<protein>
    <submittedName>
        <fullName evidence="7">TlpA family protein disulfide reductase</fullName>
    </submittedName>
</protein>